<evidence type="ECO:0000256" key="1">
    <source>
        <dbReference type="ARBA" id="ARBA00005513"/>
    </source>
</evidence>
<keyword evidence="3 13" id="KW-0138">CF(0)</keyword>
<evidence type="ECO:0000256" key="12">
    <source>
        <dbReference type="ARBA" id="ARBA00037847"/>
    </source>
</evidence>
<comment type="subcellular location">
    <subcellularLocation>
        <location evidence="13">Cell membrane</location>
        <topology evidence="13">Single-pass membrane protein</topology>
    </subcellularLocation>
    <subcellularLocation>
        <location evidence="12">Endomembrane system</location>
        <topology evidence="12">Single-pass membrane protein</topology>
    </subcellularLocation>
</comment>
<evidence type="ECO:0000256" key="8">
    <source>
        <dbReference type="ARBA" id="ARBA00023136"/>
    </source>
</evidence>
<keyword evidence="7 13" id="KW-0406">Ion transport</keyword>
<keyword evidence="16" id="KW-0732">Signal</keyword>
<evidence type="ECO:0000256" key="11">
    <source>
        <dbReference type="ARBA" id="ARBA00025614"/>
    </source>
</evidence>
<dbReference type="RefSeq" id="WP_093973263.1">
    <property type="nucleotide sequence ID" value="NZ_FXXQ01000003.1"/>
</dbReference>
<keyword evidence="15" id="KW-0175">Coiled coil</keyword>
<evidence type="ECO:0000256" key="15">
    <source>
        <dbReference type="SAM" id="Coils"/>
    </source>
</evidence>
<evidence type="ECO:0000256" key="3">
    <source>
        <dbReference type="ARBA" id="ARBA00022547"/>
    </source>
</evidence>
<dbReference type="EMBL" id="FXXQ01000003">
    <property type="protein sequence ID" value="SMX23290.1"/>
    <property type="molecule type" value="Genomic_DNA"/>
</dbReference>
<proteinExistence type="inferred from homology"/>
<dbReference type="GO" id="GO:0046961">
    <property type="term" value="F:proton-transporting ATPase activity, rotational mechanism"/>
    <property type="evidence" value="ECO:0007669"/>
    <property type="project" value="TreeGrafter"/>
</dbReference>
<evidence type="ECO:0000313" key="17">
    <source>
        <dbReference type="EMBL" id="SMX23290.1"/>
    </source>
</evidence>
<comment type="function">
    <text evidence="11">Component of the F(0) channel, it forms part of the peripheral stalk, linking F(1) to F(0). The b'-subunit is a diverged and duplicated form of b found in plants and photosynthetic bacteria.</text>
</comment>
<evidence type="ECO:0000256" key="4">
    <source>
        <dbReference type="ARBA" id="ARBA00022692"/>
    </source>
</evidence>
<accession>A0A238IZX6</accession>
<name>A0A238IZX6_9RHOB</name>
<evidence type="ECO:0000256" key="9">
    <source>
        <dbReference type="ARBA" id="ARBA00023310"/>
    </source>
</evidence>
<keyword evidence="5 13" id="KW-0375">Hydrogen ion transport</keyword>
<dbReference type="InterPro" id="IPR002146">
    <property type="entry name" value="ATP_synth_b/b'su_bac/chlpt"/>
</dbReference>
<dbReference type="InterPro" id="IPR050059">
    <property type="entry name" value="ATP_synthase_B_chain"/>
</dbReference>
<organism evidence="17 18">
    <name type="scientific">Boseongicola aestuarii</name>
    <dbReference type="NCBI Taxonomy" id="1470561"/>
    <lineage>
        <taxon>Bacteria</taxon>
        <taxon>Pseudomonadati</taxon>
        <taxon>Pseudomonadota</taxon>
        <taxon>Alphaproteobacteria</taxon>
        <taxon>Rhodobacterales</taxon>
        <taxon>Paracoccaceae</taxon>
        <taxon>Boseongicola</taxon>
    </lineage>
</organism>
<evidence type="ECO:0000256" key="14">
    <source>
        <dbReference type="RuleBase" id="RU003848"/>
    </source>
</evidence>
<feature type="chain" id="PRO_5013099425" description="ATP synthase subunit b" evidence="16">
    <location>
        <begin position="19"/>
        <end position="185"/>
    </location>
</feature>
<dbReference type="Pfam" id="PF00430">
    <property type="entry name" value="ATP-synt_B"/>
    <property type="match status" value="1"/>
</dbReference>
<keyword evidence="4 13" id="KW-0812">Transmembrane</keyword>
<dbReference type="NCBIfam" id="NF009989">
    <property type="entry name" value="PRK13455.1"/>
    <property type="match status" value="1"/>
</dbReference>
<dbReference type="GO" id="GO:0045259">
    <property type="term" value="C:proton-transporting ATP synthase complex"/>
    <property type="evidence" value="ECO:0007669"/>
    <property type="project" value="UniProtKB-KW"/>
</dbReference>
<evidence type="ECO:0000256" key="5">
    <source>
        <dbReference type="ARBA" id="ARBA00022781"/>
    </source>
</evidence>
<keyword evidence="18" id="KW-1185">Reference proteome</keyword>
<dbReference type="GO" id="GO:0012505">
    <property type="term" value="C:endomembrane system"/>
    <property type="evidence" value="ECO:0007669"/>
    <property type="project" value="UniProtKB-SubCell"/>
</dbReference>
<dbReference type="PANTHER" id="PTHR33445:SF1">
    <property type="entry name" value="ATP SYNTHASE SUBUNIT B"/>
    <property type="match status" value="1"/>
</dbReference>
<keyword evidence="9 13" id="KW-0066">ATP synthesis</keyword>
<gene>
    <name evidence="13 17" type="primary">atpF</name>
    <name evidence="17" type="ORF">BOA8489_01394</name>
</gene>
<evidence type="ECO:0000256" key="7">
    <source>
        <dbReference type="ARBA" id="ARBA00023065"/>
    </source>
</evidence>
<dbReference type="PANTHER" id="PTHR33445">
    <property type="entry name" value="ATP SYNTHASE SUBUNIT B', CHLOROPLASTIC"/>
    <property type="match status" value="1"/>
</dbReference>
<evidence type="ECO:0000256" key="16">
    <source>
        <dbReference type="SAM" id="SignalP"/>
    </source>
</evidence>
<dbReference type="AlphaFoldDB" id="A0A238IZX6"/>
<reference evidence="17 18" key="1">
    <citation type="submission" date="2017-05" db="EMBL/GenBank/DDBJ databases">
        <authorList>
            <person name="Song R."/>
            <person name="Chenine A.L."/>
            <person name="Ruprecht R.M."/>
        </authorList>
    </citation>
    <scope>NUCLEOTIDE SEQUENCE [LARGE SCALE GENOMIC DNA]</scope>
    <source>
        <strain evidence="17 18">CECT 8489</strain>
    </source>
</reference>
<keyword evidence="6 13" id="KW-1133">Transmembrane helix</keyword>
<evidence type="ECO:0000256" key="6">
    <source>
        <dbReference type="ARBA" id="ARBA00022989"/>
    </source>
</evidence>
<dbReference type="OrthoDB" id="8479836at2"/>
<feature type="transmembrane region" description="Helical" evidence="13">
    <location>
        <begin position="28"/>
        <end position="47"/>
    </location>
</feature>
<keyword evidence="2 13" id="KW-0813">Transport</keyword>
<dbReference type="CDD" id="cd06503">
    <property type="entry name" value="ATP-synt_Fo_b"/>
    <property type="match status" value="1"/>
</dbReference>
<protein>
    <recommendedName>
        <fullName evidence="13">ATP synthase subunit b</fullName>
    </recommendedName>
    <alternativeName>
        <fullName evidence="13">ATP synthase F(0) sector subunit b</fullName>
    </alternativeName>
    <alternativeName>
        <fullName evidence="13">ATPase subunit I</fullName>
    </alternativeName>
    <alternativeName>
        <fullName evidence="13">F-type ATPase subunit b</fullName>
        <shortName evidence="13">F-ATPase subunit b</shortName>
    </alternativeName>
</protein>
<keyword evidence="13" id="KW-1003">Cell membrane</keyword>
<comment type="subunit">
    <text evidence="13">F-type ATPases have 2 components, F(1) - the catalytic core - and F(0) - the membrane proton channel. F(1) has five subunits: alpha(3), beta(3), gamma(1), delta(1), epsilon(1). F(0) has three main subunits: a(1), b(2) and c(10-14). The alpha and beta chains form an alternating ring which encloses part of the gamma chain. F(1) is attached to F(0) by a central stalk formed by the gamma and epsilon chains, while a peripheral stalk is formed by the delta and b chains.</text>
</comment>
<sequence>MKRIITLIAMVAATPAFAAKGPFFSLANTDFIVLISFVLFIGVLLYFKVPGMLMGMLDKRAEGIQGEIDEARALREEAQTLLASFERKQRDVQEQADRIVAAAKESASEAAEQAKLDLEKSIERRLRAAEDQIASAETSAVRQVRDEAVRIAIGTASEVIARDMKADRADALVDEAISTVAAKLH</sequence>
<keyword evidence="8 13" id="KW-0472">Membrane</keyword>
<dbReference type="GO" id="GO:0046933">
    <property type="term" value="F:proton-transporting ATP synthase activity, rotational mechanism"/>
    <property type="evidence" value="ECO:0007669"/>
    <property type="project" value="UniProtKB-UniRule"/>
</dbReference>
<evidence type="ECO:0000256" key="13">
    <source>
        <dbReference type="HAMAP-Rule" id="MF_01398"/>
    </source>
</evidence>
<dbReference type="HAMAP" id="MF_01398">
    <property type="entry name" value="ATP_synth_b_bprime"/>
    <property type="match status" value="1"/>
</dbReference>
<feature type="signal peptide" evidence="16">
    <location>
        <begin position="1"/>
        <end position="18"/>
    </location>
</feature>
<feature type="coiled-coil region" evidence="15">
    <location>
        <begin position="61"/>
        <end position="139"/>
    </location>
</feature>
<dbReference type="GO" id="GO:0005886">
    <property type="term" value="C:plasma membrane"/>
    <property type="evidence" value="ECO:0007669"/>
    <property type="project" value="UniProtKB-SubCell"/>
</dbReference>
<evidence type="ECO:0000256" key="10">
    <source>
        <dbReference type="ARBA" id="ARBA00025198"/>
    </source>
</evidence>
<comment type="similarity">
    <text evidence="1 13 14">Belongs to the ATPase B chain family.</text>
</comment>
<evidence type="ECO:0000313" key="18">
    <source>
        <dbReference type="Proteomes" id="UP000201838"/>
    </source>
</evidence>
<evidence type="ECO:0000256" key="2">
    <source>
        <dbReference type="ARBA" id="ARBA00022448"/>
    </source>
</evidence>
<comment type="function">
    <text evidence="10 13">F(1)F(0) ATP synthase produces ATP from ADP in the presence of a proton or sodium gradient. F-type ATPases consist of two structural domains, F(1) containing the extramembraneous catalytic core and F(0) containing the membrane proton channel, linked together by a central stalk and a peripheral stalk. During catalysis, ATP synthesis in the catalytic domain of F(1) is coupled via a rotary mechanism of the central stalk subunits to proton translocation.</text>
</comment>
<dbReference type="Proteomes" id="UP000201838">
    <property type="component" value="Unassembled WGS sequence"/>
</dbReference>